<dbReference type="EMBL" id="ACPB03015163">
    <property type="status" value="NOT_ANNOTATED_CDS"/>
    <property type="molecule type" value="Genomic_DNA"/>
</dbReference>
<dbReference type="GO" id="GO:0007165">
    <property type="term" value="P:signal transduction"/>
    <property type="evidence" value="ECO:0007669"/>
    <property type="project" value="UniProtKB-KW"/>
</dbReference>
<evidence type="ECO:0000256" key="1">
    <source>
        <dbReference type="ARBA" id="ARBA00004651"/>
    </source>
</evidence>
<evidence type="ECO:0000256" key="5">
    <source>
        <dbReference type="ARBA" id="ARBA00022725"/>
    </source>
</evidence>
<reference evidence="10" key="1">
    <citation type="submission" date="2015-05" db="UniProtKB">
        <authorList>
            <consortium name="EnsemblMetazoa"/>
        </authorList>
    </citation>
    <scope>IDENTIFICATION</scope>
</reference>
<protein>
    <submittedName>
        <fullName evidence="10">Uncharacterized protein</fullName>
    </submittedName>
</protein>
<evidence type="ECO:0000313" key="11">
    <source>
        <dbReference type="Proteomes" id="UP000015103"/>
    </source>
</evidence>
<keyword evidence="9" id="KW-0807">Transducer</keyword>
<keyword evidence="7" id="KW-0472">Membrane</keyword>
<keyword evidence="6" id="KW-1133">Transmembrane helix</keyword>
<dbReference type="InterPro" id="IPR004117">
    <property type="entry name" value="7tm6_olfct_rcpt"/>
</dbReference>
<evidence type="ECO:0000256" key="6">
    <source>
        <dbReference type="ARBA" id="ARBA00022989"/>
    </source>
</evidence>
<comment type="subcellular location">
    <subcellularLocation>
        <location evidence="1">Cell membrane</location>
        <topology evidence="1">Multi-pass membrane protein</topology>
    </subcellularLocation>
</comment>
<dbReference type="Pfam" id="PF02949">
    <property type="entry name" value="7tm_6"/>
    <property type="match status" value="1"/>
</dbReference>
<keyword evidence="3" id="KW-0716">Sensory transduction</keyword>
<evidence type="ECO:0000256" key="4">
    <source>
        <dbReference type="ARBA" id="ARBA00022692"/>
    </source>
</evidence>
<evidence type="ECO:0000256" key="9">
    <source>
        <dbReference type="ARBA" id="ARBA00023224"/>
    </source>
</evidence>
<evidence type="ECO:0000313" key="10">
    <source>
        <dbReference type="EnsemblMetazoa" id="RPRC004587-PA"/>
    </source>
</evidence>
<dbReference type="VEuPathDB" id="VectorBase:RPRC004587"/>
<evidence type="ECO:0000256" key="2">
    <source>
        <dbReference type="ARBA" id="ARBA00022475"/>
    </source>
</evidence>
<dbReference type="PANTHER" id="PTHR21137:SF35">
    <property type="entry name" value="ODORANT RECEPTOR 19A-RELATED"/>
    <property type="match status" value="1"/>
</dbReference>
<organism evidence="10 11">
    <name type="scientific">Rhodnius prolixus</name>
    <name type="common">Triatomid bug</name>
    <dbReference type="NCBI Taxonomy" id="13249"/>
    <lineage>
        <taxon>Eukaryota</taxon>
        <taxon>Metazoa</taxon>
        <taxon>Ecdysozoa</taxon>
        <taxon>Arthropoda</taxon>
        <taxon>Hexapoda</taxon>
        <taxon>Insecta</taxon>
        <taxon>Pterygota</taxon>
        <taxon>Neoptera</taxon>
        <taxon>Paraneoptera</taxon>
        <taxon>Hemiptera</taxon>
        <taxon>Heteroptera</taxon>
        <taxon>Panheteroptera</taxon>
        <taxon>Cimicomorpha</taxon>
        <taxon>Reduviidae</taxon>
        <taxon>Triatominae</taxon>
        <taxon>Rhodnius</taxon>
    </lineage>
</organism>
<dbReference type="GO" id="GO:0005886">
    <property type="term" value="C:plasma membrane"/>
    <property type="evidence" value="ECO:0007669"/>
    <property type="project" value="UniProtKB-SubCell"/>
</dbReference>
<keyword evidence="8" id="KW-0675">Receptor</keyword>
<proteinExistence type="predicted"/>
<dbReference type="GO" id="GO:0004984">
    <property type="term" value="F:olfactory receptor activity"/>
    <property type="evidence" value="ECO:0007669"/>
    <property type="project" value="InterPro"/>
</dbReference>
<evidence type="ECO:0000256" key="8">
    <source>
        <dbReference type="ARBA" id="ARBA00023170"/>
    </source>
</evidence>
<evidence type="ECO:0000256" key="3">
    <source>
        <dbReference type="ARBA" id="ARBA00022606"/>
    </source>
</evidence>
<keyword evidence="4" id="KW-0812">Transmembrane</keyword>
<name>T1HKL3_RHOPR</name>
<keyword evidence="5" id="KW-0552">Olfaction</keyword>
<dbReference type="AlphaFoldDB" id="T1HKL3"/>
<dbReference type="GO" id="GO:0005549">
    <property type="term" value="F:odorant binding"/>
    <property type="evidence" value="ECO:0007669"/>
    <property type="project" value="InterPro"/>
</dbReference>
<dbReference type="HOGENOM" id="CLU_1112501_0_0_1"/>
<sequence length="250" mass="29210">MDEDHRHIILDMERFSRMFLVGYRMSIMIFPFYMLITPWCITNLWTYTPGTLLVLWISLVSISSYVSFIALLLVFTFEIQVFSKVLQSRLKNMNEKDENIFGLHRDIIKLVADFNALFSGPMNLDIVVSSIQPCGYGFSLIKAFKRKNPAITEMFYKMILVVSAPFILCACGQQISTELEKLHEACYMIPWYVQTPRMRKNLIQMMTVTTKPSTIGYKGIIVFNYSCFAAVMHLFCHFVFLMTHYKNHFM</sequence>
<keyword evidence="2" id="KW-1003">Cell membrane</keyword>
<accession>T1HKL3</accession>
<dbReference type="PANTHER" id="PTHR21137">
    <property type="entry name" value="ODORANT RECEPTOR"/>
    <property type="match status" value="1"/>
</dbReference>
<dbReference type="Proteomes" id="UP000015103">
    <property type="component" value="Unassembled WGS sequence"/>
</dbReference>
<dbReference type="EnsemblMetazoa" id="RPRC004587-RA">
    <property type="protein sequence ID" value="RPRC004587-PA"/>
    <property type="gene ID" value="RPRC004587"/>
</dbReference>
<dbReference type="InParanoid" id="T1HKL3"/>
<evidence type="ECO:0000256" key="7">
    <source>
        <dbReference type="ARBA" id="ARBA00023136"/>
    </source>
</evidence>
<keyword evidence="11" id="KW-1185">Reference proteome</keyword>